<evidence type="ECO:0000256" key="1">
    <source>
        <dbReference type="SAM" id="Coils"/>
    </source>
</evidence>
<dbReference type="EMBL" id="GG671513">
    <property type="protein sequence ID" value="EER18804.1"/>
    <property type="molecule type" value="Genomic_DNA"/>
</dbReference>
<gene>
    <name evidence="2" type="ORF">Pmar_PMAR006424</name>
</gene>
<dbReference type="AlphaFoldDB" id="C5K9N2"/>
<keyword evidence="3" id="KW-1185">Reference proteome</keyword>
<keyword evidence="1" id="KW-0175">Coiled coil</keyword>
<reference evidence="2 3" key="1">
    <citation type="submission" date="2008-07" db="EMBL/GenBank/DDBJ databases">
        <authorList>
            <person name="El-Sayed N."/>
            <person name="Caler E."/>
            <person name="Inman J."/>
            <person name="Amedeo P."/>
            <person name="Hass B."/>
            <person name="Wortman J."/>
        </authorList>
    </citation>
    <scope>NUCLEOTIDE SEQUENCE [LARGE SCALE GENOMIC DNA]</scope>
    <source>
        <strain evidence="3">ATCC 50983 / TXsc</strain>
    </source>
</reference>
<dbReference type="InParanoid" id="C5K9N2"/>
<feature type="coiled-coil region" evidence="1">
    <location>
        <begin position="1025"/>
        <end position="1052"/>
    </location>
</feature>
<evidence type="ECO:0000313" key="3">
    <source>
        <dbReference type="Proteomes" id="UP000007800"/>
    </source>
</evidence>
<protein>
    <submittedName>
        <fullName evidence="2">Liver stage antigen-3, putative</fullName>
    </submittedName>
</protein>
<dbReference type="OrthoDB" id="446812at2759"/>
<dbReference type="GeneID" id="9049123"/>
<organism evidence="3">
    <name type="scientific">Perkinsus marinus (strain ATCC 50983 / TXsc)</name>
    <dbReference type="NCBI Taxonomy" id="423536"/>
    <lineage>
        <taxon>Eukaryota</taxon>
        <taxon>Sar</taxon>
        <taxon>Alveolata</taxon>
        <taxon>Perkinsozoa</taxon>
        <taxon>Perkinsea</taxon>
        <taxon>Perkinsida</taxon>
        <taxon>Perkinsidae</taxon>
        <taxon>Perkinsus</taxon>
    </lineage>
</organism>
<accession>C5K9N2</accession>
<evidence type="ECO:0000313" key="2">
    <source>
        <dbReference type="EMBL" id="EER18804.1"/>
    </source>
</evidence>
<dbReference type="Proteomes" id="UP000007800">
    <property type="component" value="Unassembled WGS sequence"/>
</dbReference>
<sequence>MREKFTEGDNTNVFCNAACQGARYTQVKEFSDRLQSSLPVQLQSIDNITAAAHKMRALGFLAGLGDAEHAIGSNDIVGSLEFTIPRAVEDVKKLRVNLSESRGPSSVAIRAVAEEVYREMSAMFDAARSKIANAGTEYESNFTAMAKRLGSKALQHYKDVDGRAEQITESTGSPLVKLWSTVSVVKGLVASIASDVAERTNRTLERAKSLKKAVETMAHKDGLVQEIQSQLDQDMKEIGKEPPVDVGSTNVTIGASTQRLMAGLERDTSIKKQQIDAEARAASRKAASALLASELAMRGKSREAKNDAKKALSGFARGMVRQQEMVRNTLLDGVKAAKKAEKEMEWMARNEASEAAAYKTSMNATLTAFNRDANAASANAVGGFSEGTKQVSAKSAAEEERMAATAKLFADGLEKSRREKDVKIASVENATREATEANERLASAVQATGSGAMDVTREEATKAASAALDSIHTEEKTVGEDETRFREEARRSAALVNANEATMMAKVAEFDDAAQRELAAELAEIANNMTSLMSSLEGQYHRSDEEAHRAISTDGDKLATVMKRLKAARKGLLEMESSKRKMREEIGNSSGAAGKALDTLRDGFDTAIGKMAMKSAAEGAGSNLGDDISKMKSESDHIVEEEVARSTESLKSVSGHAIGILGMIAGEFAQAAEELKSRRQLLAQESANLTARWAVVKGRIDRNLAKAVSADLGLDPRALAVAIEGNMERMLLNSTRGLDEWVRSDEQANRGEVNRLTAATSEMEDAEDTASKTVDSLGKLLKMPEAAEDMNRLKLLVAGTFKESAPMEVANMLGSSEMEQEKNLLSFQQTIEGEIQQVKGPQVGELKEFAGGLLVSLEKALQTMESSTRAEMQHRKESEVGKIRGLKVGVLGAEEKELQGLDTIDAKDHAGSAQLGETLERMQKTLRMLTNNMELLSSGEDEEAARMSKEMRSRVANATEEASKLELDIGAMKEETRRSLEEDQRRIHHEIANASIEEEAGELGKRLADAQTYAVDVLTKRGHELEDQRRQIVGYQLSMAREEAQTRELERQIASSLA</sequence>
<proteinExistence type="predicted"/>
<feature type="coiled-coil region" evidence="1">
    <location>
        <begin position="912"/>
        <end position="975"/>
    </location>
</feature>
<name>C5K9N2_PERM5</name>
<dbReference type="RefSeq" id="XP_002787008.1">
    <property type="nucleotide sequence ID" value="XM_002786962.1"/>
</dbReference>